<dbReference type="RefSeq" id="WP_023985042.1">
    <property type="nucleotide sequence ID" value="NC_023036.2"/>
</dbReference>
<dbReference type="Pfam" id="PF02720">
    <property type="entry name" value="DUF222"/>
    <property type="match status" value="1"/>
</dbReference>
<sequence length="531" mass="57485">MYVRIMTTAVAGVMAAMAGLRAAMDAFADCDLGALSRDELVTLIDEYETLTCRLPAQGHRLLNQLQQETSAREMGAKSWNAVLRIRWRLSPAEAGRRLHEAAALGPRRALTGEPLPPLLPVVAAAQAGGLITAEHVRVLRDAMADLPGFVGLAEREMFEADLVTLAVGVGPKELKDAAALKLFLLDQDGPLPDDAERQRSRGVAIGAQRRDGMAVITGSLTPEAAAVWEPLLARFAAPGMCNPDDEQPCTSGTPTQAQIDNDHRTVAQRTHDAMIAIGRIALMTDLGQLNGLPVSVIIRTTLQDLESRAGVGVSGGGTTLPIRDVIRMGGHANHYLAIFDGATGAALNYFRARRTASPAQRIMLIARDGGCTKPCCTAGAYRCQVHHGDRDFAEGGYTNVDDLTLACGCDNRMVRPGGYTTMFNGRNECEWHPPAALDHGQSRINYVHRPELLIRGAQLARCDSRDFQTDNADESGSVERDDLAVIDAYPDDDELSDEQVLVQFRRITEDADFWHWATTDHEHGSTGLRGP</sequence>
<evidence type="ECO:0000313" key="4">
    <source>
        <dbReference type="Proteomes" id="UP000018763"/>
    </source>
</evidence>
<organism evidence="3 4">
    <name type="scientific">Mycolicibacterium neoaurum VKM Ac-1815D</name>
    <dbReference type="NCBI Taxonomy" id="700508"/>
    <lineage>
        <taxon>Bacteria</taxon>
        <taxon>Bacillati</taxon>
        <taxon>Actinomycetota</taxon>
        <taxon>Actinomycetes</taxon>
        <taxon>Mycobacteriales</taxon>
        <taxon>Mycobacteriaceae</taxon>
        <taxon>Mycolicibacterium</taxon>
    </lineage>
</organism>
<feature type="signal peptide" evidence="1">
    <location>
        <begin position="1"/>
        <end position="22"/>
    </location>
</feature>
<feature type="domain" description="DUF222" evidence="2">
    <location>
        <begin position="45"/>
        <end position="368"/>
    </location>
</feature>
<dbReference type="EMBL" id="CP006936">
    <property type="protein sequence ID" value="AHC23302.1"/>
    <property type="molecule type" value="Genomic_DNA"/>
</dbReference>
<reference evidence="3 4" key="1">
    <citation type="journal article" date="2014" name="Genome Announc.">
        <title>Complete Genome Sequence of Sterol-Transforming Mycobacterium neoaurum Strain VKM Ac-1815D.</title>
        <authorList>
            <person name="Shtratnikova V.Y."/>
            <person name="Bragin E.Y."/>
            <person name="Dovbnya D.V."/>
            <person name="Pekov Y.A."/>
            <person name="Schelkunov M.I."/>
            <person name="Strizhov N."/>
            <person name="Ivashina T.V."/>
            <person name="Ashapkin V.V."/>
            <person name="Donova M.V."/>
        </authorList>
    </citation>
    <scope>NUCLEOTIDE SEQUENCE [LARGE SCALE GENOMIC DNA]</scope>
    <source>
        <strain evidence="3 4">VKM Ac-1815D</strain>
    </source>
</reference>
<dbReference type="AlphaFoldDB" id="V5X5L7"/>
<keyword evidence="1" id="KW-0732">Signal</keyword>
<proteinExistence type="predicted"/>
<protein>
    <recommendedName>
        <fullName evidence="2">DUF222 domain-containing protein</fullName>
    </recommendedName>
</protein>
<evidence type="ECO:0000259" key="2">
    <source>
        <dbReference type="Pfam" id="PF02720"/>
    </source>
</evidence>
<keyword evidence="4" id="KW-1185">Reference proteome</keyword>
<name>V5X5L7_MYCNE</name>
<evidence type="ECO:0000256" key="1">
    <source>
        <dbReference type="SAM" id="SignalP"/>
    </source>
</evidence>
<dbReference type="Proteomes" id="UP000018763">
    <property type="component" value="Chromosome"/>
</dbReference>
<dbReference type="GeneID" id="43448153"/>
<feature type="chain" id="PRO_5038849406" description="DUF222 domain-containing protein" evidence="1">
    <location>
        <begin position="23"/>
        <end position="531"/>
    </location>
</feature>
<gene>
    <name evidence="3" type="ORF">D174_01270</name>
</gene>
<evidence type="ECO:0000313" key="3">
    <source>
        <dbReference type="EMBL" id="AHC23302.1"/>
    </source>
</evidence>
<accession>V5X5L7</accession>
<dbReference type="InterPro" id="IPR003870">
    <property type="entry name" value="DUF222"/>
</dbReference>